<dbReference type="Proteomes" id="UP000198211">
    <property type="component" value="Unassembled WGS sequence"/>
</dbReference>
<accession>A0A225X152</accession>
<proteinExistence type="predicted"/>
<evidence type="ECO:0000313" key="1">
    <source>
        <dbReference type="EMBL" id="OWZ22978.1"/>
    </source>
</evidence>
<protein>
    <submittedName>
        <fullName evidence="1">Uncharacterized protein</fullName>
    </submittedName>
</protein>
<gene>
    <name evidence="1" type="ORF">PHMEG_0002218</name>
</gene>
<dbReference type="EMBL" id="NBNE01000094">
    <property type="protein sequence ID" value="OWZ22978.1"/>
    <property type="molecule type" value="Genomic_DNA"/>
</dbReference>
<evidence type="ECO:0000313" key="2">
    <source>
        <dbReference type="Proteomes" id="UP000198211"/>
    </source>
</evidence>
<sequence length="134" mass="15578">MTVLLPQLDRLADGKPSLASCESKELPRLVDDYDLLDAVMLNTHVDYESNPDPLTHYTYWSRIDRERTPHFYNNHTASQQVPVTSRIEAQKQLQRQRDRQGSLELGRTLQPSIANLNRFYKTRRLATGPTHFQN</sequence>
<dbReference type="AlphaFoldDB" id="A0A225X152"/>
<keyword evidence="2" id="KW-1185">Reference proteome</keyword>
<name>A0A225X152_9STRA</name>
<comment type="caution">
    <text evidence="1">The sequence shown here is derived from an EMBL/GenBank/DDBJ whole genome shotgun (WGS) entry which is preliminary data.</text>
</comment>
<reference evidence="2" key="1">
    <citation type="submission" date="2017-03" db="EMBL/GenBank/DDBJ databases">
        <title>Phytopthora megakarya and P. palmivora, two closely related causual agents of cacao black pod achieved similar genome size and gene model numbers by different mechanisms.</title>
        <authorList>
            <person name="Ali S."/>
            <person name="Shao J."/>
            <person name="Larry D.J."/>
            <person name="Kronmiller B."/>
            <person name="Shen D."/>
            <person name="Strem M.D."/>
            <person name="Melnick R.L."/>
            <person name="Guiltinan M.J."/>
            <person name="Tyler B.M."/>
            <person name="Meinhardt L.W."/>
            <person name="Bailey B.A."/>
        </authorList>
    </citation>
    <scope>NUCLEOTIDE SEQUENCE [LARGE SCALE GENOMIC DNA]</scope>
    <source>
        <strain evidence="2">zdho120</strain>
    </source>
</reference>
<organism evidence="1 2">
    <name type="scientific">Phytophthora megakarya</name>
    <dbReference type="NCBI Taxonomy" id="4795"/>
    <lineage>
        <taxon>Eukaryota</taxon>
        <taxon>Sar</taxon>
        <taxon>Stramenopiles</taxon>
        <taxon>Oomycota</taxon>
        <taxon>Peronosporomycetes</taxon>
        <taxon>Peronosporales</taxon>
        <taxon>Peronosporaceae</taxon>
        <taxon>Phytophthora</taxon>
    </lineage>
</organism>